<evidence type="ECO:0008006" key="3">
    <source>
        <dbReference type="Google" id="ProtNLM"/>
    </source>
</evidence>
<keyword evidence="2" id="KW-1185">Reference proteome</keyword>
<accession>A0ABQ9HWT4</accession>
<dbReference type="Proteomes" id="UP001159363">
    <property type="component" value="Chromosome 3"/>
</dbReference>
<protein>
    <recommendedName>
        <fullName evidence="3">DUF4371 domain-containing protein</fullName>
    </recommendedName>
</protein>
<name>A0ABQ9HWT4_9NEOP</name>
<proteinExistence type="predicted"/>
<evidence type="ECO:0000313" key="2">
    <source>
        <dbReference type="Proteomes" id="UP001159363"/>
    </source>
</evidence>
<dbReference type="EMBL" id="JARBHB010000003">
    <property type="protein sequence ID" value="KAJ8888561.1"/>
    <property type="molecule type" value="Genomic_DNA"/>
</dbReference>
<dbReference type="PANTHER" id="PTHR45913:SF20">
    <property type="entry name" value="GENERAL TRANSCRIPTION FACTOR II-I REPEAT DOMAIN-CONTAINING PROTEIN 2"/>
    <property type="match status" value="1"/>
</dbReference>
<sequence length="216" mass="24792">MVKAFWDASMGEKFDSVPLSYQSVQRRILDMGERVASILSDIMQSNSYFSLCCDESTDQTDNEPTYFVCVWRRFYYKKLKRKMLASVEQFVKTPTTDSRYDIYEAVKKEALCGQSLKQNEVMETVLEVINMIQDGIRILGLASLQSNKVVQHLRDLGNELRSSVFLQQLAFLPGITGHLNELNLKLSDLVGYMNGFCSMLMLYNKALESNNLMHFS</sequence>
<reference evidence="1 2" key="1">
    <citation type="submission" date="2023-02" db="EMBL/GenBank/DDBJ databases">
        <title>LHISI_Scaffold_Assembly.</title>
        <authorList>
            <person name="Stuart O.P."/>
            <person name="Cleave R."/>
            <person name="Magrath M.J.L."/>
            <person name="Mikheyev A.S."/>
        </authorList>
    </citation>
    <scope>NUCLEOTIDE SEQUENCE [LARGE SCALE GENOMIC DNA]</scope>
    <source>
        <strain evidence="1">Daus_M_001</strain>
        <tissue evidence="1">Leg muscle</tissue>
    </source>
</reference>
<gene>
    <name evidence="1" type="ORF">PR048_008052</name>
</gene>
<comment type="caution">
    <text evidence="1">The sequence shown here is derived from an EMBL/GenBank/DDBJ whole genome shotgun (WGS) entry which is preliminary data.</text>
</comment>
<evidence type="ECO:0000313" key="1">
    <source>
        <dbReference type="EMBL" id="KAJ8888561.1"/>
    </source>
</evidence>
<feature type="non-terminal residue" evidence="1">
    <location>
        <position position="216"/>
    </location>
</feature>
<dbReference type="PANTHER" id="PTHR45913">
    <property type="entry name" value="EPM2A-INTERACTING PROTEIN 1"/>
    <property type="match status" value="1"/>
</dbReference>
<organism evidence="1 2">
    <name type="scientific">Dryococelus australis</name>
    <dbReference type="NCBI Taxonomy" id="614101"/>
    <lineage>
        <taxon>Eukaryota</taxon>
        <taxon>Metazoa</taxon>
        <taxon>Ecdysozoa</taxon>
        <taxon>Arthropoda</taxon>
        <taxon>Hexapoda</taxon>
        <taxon>Insecta</taxon>
        <taxon>Pterygota</taxon>
        <taxon>Neoptera</taxon>
        <taxon>Polyneoptera</taxon>
        <taxon>Phasmatodea</taxon>
        <taxon>Verophasmatodea</taxon>
        <taxon>Anareolatae</taxon>
        <taxon>Phasmatidae</taxon>
        <taxon>Eurycanthinae</taxon>
        <taxon>Dryococelus</taxon>
    </lineage>
</organism>